<feature type="region of interest" description="Disordered" evidence="1">
    <location>
        <begin position="71"/>
        <end position="90"/>
    </location>
</feature>
<evidence type="ECO:0000256" key="1">
    <source>
        <dbReference type="SAM" id="MobiDB-lite"/>
    </source>
</evidence>
<evidence type="ECO:0000313" key="2">
    <source>
        <dbReference type="EMBL" id="VAX14586.1"/>
    </source>
</evidence>
<proteinExistence type="predicted"/>
<organism evidence="2">
    <name type="scientific">hydrothermal vent metagenome</name>
    <dbReference type="NCBI Taxonomy" id="652676"/>
    <lineage>
        <taxon>unclassified sequences</taxon>
        <taxon>metagenomes</taxon>
        <taxon>ecological metagenomes</taxon>
    </lineage>
</organism>
<dbReference type="AlphaFoldDB" id="A0A3B1B8H5"/>
<gene>
    <name evidence="2" type="ORF">MNBD_GAMMA24-2708</name>
</gene>
<dbReference type="NCBIfam" id="NF033519">
    <property type="entry name" value="transpos_ISAzo13"/>
    <property type="match status" value="1"/>
</dbReference>
<sequence>MKRDLELEASLVEKYAAIEPVLDERGRRLWAAAESRAIGYGGDSVVSSATGLSRITIRAGRREIEAGVEKSERLRRPGAGRPSLESEQPGIKDALEKLVDPVTRGDPCSALRWTCKSRAKLTGTLVKAGWRVSSTTVGRLLHELGYSLQSVRKSREGVSHPKRNAQFEYINATAEDFLQCQQPVISVDTKKKELIGEFKNAGREWQPKKTPETAWVHDFPQDAKGKAIPYGIYDMGRNEAWVNVGRDHDTPAFAVASIRRWWNTDGETCLRGC</sequence>
<dbReference type="InterPro" id="IPR011518">
    <property type="entry name" value="Transposase_36"/>
</dbReference>
<dbReference type="EMBL" id="UOFZ01000182">
    <property type="protein sequence ID" value="VAX14586.1"/>
    <property type="molecule type" value="Genomic_DNA"/>
</dbReference>
<protein>
    <submittedName>
        <fullName evidence="2">Transposase</fullName>
    </submittedName>
</protein>
<reference evidence="2" key="1">
    <citation type="submission" date="2018-06" db="EMBL/GenBank/DDBJ databases">
        <authorList>
            <person name="Zhirakovskaya E."/>
        </authorList>
    </citation>
    <scope>NUCLEOTIDE SEQUENCE</scope>
</reference>
<accession>A0A3B1B8H5</accession>
<name>A0A3B1B8H5_9ZZZZ</name>
<dbReference type="Pfam" id="PF07592">
    <property type="entry name" value="DDE_Tnp_ISAZ013"/>
    <property type="match status" value="1"/>
</dbReference>